<sequence>MKKMLFFLMFFLFLGSLGLAMTCRPPDLPPHPTAEQIMQHWFDIKFTRFVNDAVYNGVNLIMIDKSGYKREKKAVRKRIIMHGKNGFDYKDLIAITYPEYSKGLAVLNWAYMDINKQNDIWIWLPSMKKIRKVSQAEGDDSFMGTEFTVEEVTTRRYGYETYELLGEEIFKGYKAHYNKKIYYANTPCYKIKAVPKKNPWYYTHRIVWIDKNTGIDIYEEYYDKKGRKFKEIFHYFDTPKEGCWWARIWEVYNFRTGHSDTLLIEPGCYNSGLKERHFSPRILERQEW</sequence>
<dbReference type="EMBL" id="CP013015">
    <property type="protein sequence ID" value="AMM41723.1"/>
    <property type="molecule type" value="Genomic_DNA"/>
</dbReference>
<organism evidence="3 4">
    <name type="scientific">Desulfofervidus auxilii</name>
    <dbReference type="NCBI Taxonomy" id="1621989"/>
    <lineage>
        <taxon>Bacteria</taxon>
        <taxon>Pseudomonadati</taxon>
        <taxon>Thermodesulfobacteriota</taxon>
        <taxon>Candidatus Desulfofervidia</taxon>
        <taxon>Candidatus Desulfofervidales</taxon>
        <taxon>Candidatus Desulfofervidaceae</taxon>
        <taxon>Candidatus Desulfofervidus</taxon>
    </lineage>
</organism>
<evidence type="ECO:0000259" key="2">
    <source>
        <dbReference type="Pfam" id="PF17131"/>
    </source>
</evidence>
<protein>
    <recommendedName>
        <fullName evidence="2">Uncharacterized protein TP-0789 domain-containing protein</fullName>
    </recommendedName>
</protein>
<feature type="signal peptide" evidence="1">
    <location>
        <begin position="1"/>
        <end position="20"/>
    </location>
</feature>
<dbReference type="InterPro" id="IPR033399">
    <property type="entry name" value="TP_0789-like"/>
</dbReference>
<evidence type="ECO:0000256" key="1">
    <source>
        <dbReference type="SAM" id="SignalP"/>
    </source>
</evidence>
<feature type="chain" id="PRO_5030823417" description="Uncharacterized protein TP-0789 domain-containing protein" evidence="1">
    <location>
        <begin position="21"/>
        <end position="288"/>
    </location>
</feature>
<dbReference type="Gene3D" id="2.50.20.10">
    <property type="entry name" value="Lipoprotein localisation LolA/LolB/LppX"/>
    <property type="match status" value="1"/>
</dbReference>
<feature type="domain" description="Uncharacterized protein TP-0789" evidence="2">
    <location>
        <begin position="90"/>
        <end position="285"/>
    </location>
</feature>
<keyword evidence="4" id="KW-1185">Reference proteome</keyword>
<gene>
    <name evidence="3" type="ORF">HS1_001929</name>
</gene>
<proteinExistence type="predicted"/>
<name>A0A7U4QLV3_DESA2</name>
<evidence type="ECO:0000313" key="3">
    <source>
        <dbReference type="EMBL" id="AMM41723.1"/>
    </source>
</evidence>
<dbReference type="KEGG" id="daw:HS1_001929"/>
<dbReference type="RefSeq" id="WP_066064619.1">
    <property type="nucleotide sequence ID" value="NZ_CP013015.1"/>
</dbReference>
<accession>A0A7U4QLV3</accession>
<keyword evidence="1" id="KW-0732">Signal</keyword>
<dbReference type="CDD" id="cd16329">
    <property type="entry name" value="LolA_like"/>
    <property type="match status" value="1"/>
</dbReference>
<dbReference type="AlphaFoldDB" id="A0A7U4QLV3"/>
<dbReference type="Proteomes" id="UP000070560">
    <property type="component" value="Chromosome"/>
</dbReference>
<dbReference type="Pfam" id="PF17131">
    <property type="entry name" value="LolA_like"/>
    <property type="match status" value="1"/>
</dbReference>
<evidence type="ECO:0000313" key="4">
    <source>
        <dbReference type="Proteomes" id="UP000070560"/>
    </source>
</evidence>
<reference evidence="3 4" key="1">
    <citation type="submission" date="2015-10" db="EMBL/GenBank/DDBJ databases">
        <title>Candidatus Desulfofervidus auxilii, a hydrogenotrophic sulfate-reducing bacterium involved in the thermophilic anaerobic oxidation of methane.</title>
        <authorList>
            <person name="Krukenberg V."/>
            <person name="Richter M."/>
            <person name="Wegener G."/>
        </authorList>
    </citation>
    <scope>NUCLEOTIDE SEQUENCE [LARGE SCALE GENOMIC DNA]</scope>
    <source>
        <strain evidence="3 4">HS1</strain>
    </source>
</reference>